<name>A0ABY7U6F2_9CORY</name>
<dbReference type="SUPFAM" id="SSF75005">
    <property type="entry name" value="Arabinanase/levansucrase/invertase"/>
    <property type="match status" value="1"/>
</dbReference>
<dbReference type="PANTHER" id="PTHR43101">
    <property type="entry name" value="BETA-FRUCTOSIDASE"/>
    <property type="match status" value="1"/>
</dbReference>
<evidence type="ECO:0000313" key="8">
    <source>
        <dbReference type="EMBL" id="WCZ32270.1"/>
    </source>
</evidence>
<dbReference type="SUPFAM" id="SSF49899">
    <property type="entry name" value="Concanavalin A-like lectins/glucanases"/>
    <property type="match status" value="1"/>
</dbReference>
<dbReference type="InterPro" id="IPR013148">
    <property type="entry name" value="Glyco_hydro_32_N"/>
</dbReference>
<dbReference type="InterPro" id="IPR023296">
    <property type="entry name" value="Glyco_hydro_beta-prop_sf"/>
</dbReference>
<dbReference type="InterPro" id="IPR013320">
    <property type="entry name" value="ConA-like_dom_sf"/>
</dbReference>
<dbReference type="EC" id="3.2.1.26" evidence="2"/>
<dbReference type="Pfam" id="PF08244">
    <property type="entry name" value="Glyco_hydro_32C"/>
    <property type="match status" value="1"/>
</dbReference>
<dbReference type="InterPro" id="IPR051214">
    <property type="entry name" value="GH32_Enzymes"/>
</dbReference>
<dbReference type="EMBL" id="CP063189">
    <property type="protein sequence ID" value="WCZ32270.1"/>
    <property type="molecule type" value="Genomic_DNA"/>
</dbReference>
<feature type="domain" description="Glycosyl hydrolase family 32 C-terminal" evidence="7">
    <location>
        <begin position="392"/>
        <end position="469"/>
    </location>
</feature>
<dbReference type="GO" id="GO:0004564">
    <property type="term" value="F:beta-fructofuranosidase activity"/>
    <property type="evidence" value="ECO:0007669"/>
    <property type="project" value="UniProtKB-EC"/>
</dbReference>
<gene>
    <name evidence="8" type="primary">bfrA</name>
    <name evidence="8" type="ORF">CMASS_04095</name>
</gene>
<sequence>MDRKVHRPELHFAPEEGVVEAPAGVLLNDKVWHLWFQYRRSVDGPFRWGHNVSEDTPFDWLECDDALGPNEEEKTVRAGSVAAIDDSVCLYYTSVTADETRIELARYIDFNDACELSDDCTVLDQNVERVAVVADDSTAEGFHSFRSPCVVPDWAGEDRQEPHSGWLMLALTGDLDDPRPVVLKSEDGKDWSFVGPVTFDGDSGFAAHDGALPPVVSPRILRLRDEVDGKIYDVVLVTLEVDQQGEISGYVVGELEGSVFHVSQPFQRVDFGHDFTRPRNVNYTEGTIDKATRYDAALLFGLLNGHGRRDEPAAHPSLTAEGWANALSLPRRVSLQGGKLFQTPPNGLPDAVADSRYARMWTGLMDVPEGSKVTVELLNERGNPAAVIEHVGETLTLDRSMGVAFDARYANEPKAQAHLDEGDSDSLTIIVDGSTVEVFADSGQVAMASRVYFVGGCSGFRVTTEGDAEILREFERAGA</sequence>
<dbReference type="InterPro" id="IPR001362">
    <property type="entry name" value="Glyco_hydro_32"/>
</dbReference>
<accession>A0ABY7U6F2</accession>
<dbReference type="RefSeq" id="WP_022862532.1">
    <property type="nucleotide sequence ID" value="NZ_ATVG01000002.1"/>
</dbReference>
<reference evidence="8 9" key="1">
    <citation type="submission" date="2020-10" db="EMBL/GenBank/DDBJ databases">
        <title>Complete genome sequence of Corynebacterium massiliense DSM 45435, type strain of Corynebacterium massiliense.</title>
        <authorList>
            <person name="Busche T."/>
            <person name="Kalinowski J."/>
            <person name="Ruckert C."/>
        </authorList>
    </citation>
    <scope>NUCLEOTIDE SEQUENCE [LARGE SCALE GENOMIC DNA]</scope>
    <source>
        <strain evidence="8 9">DSM 45435</strain>
    </source>
</reference>
<dbReference type="Pfam" id="PF00251">
    <property type="entry name" value="Glyco_hydro_32N"/>
    <property type="match status" value="1"/>
</dbReference>
<dbReference type="Proteomes" id="UP001220064">
    <property type="component" value="Chromosome"/>
</dbReference>
<evidence type="ECO:0000259" key="6">
    <source>
        <dbReference type="Pfam" id="PF00251"/>
    </source>
</evidence>
<evidence type="ECO:0000256" key="3">
    <source>
        <dbReference type="ARBA" id="ARBA00022801"/>
    </source>
</evidence>
<evidence type="ECO:0000256" key="5">
    <source>
        <dbReference type="RuleBase" id="RU362110"/>
    </source>
</evidence>
<evidence type="ECO:0000313" key="9">
    <source>
        <dbReference type="Proteomes" id="UP001220064"/>
    </source>
</evidence>
<dbReference type="PANTHER" id="PTHR43101:SF1">
    <property type="entry name" value="BETA-FRUCTOSIDASE"/>
    <property type="match status" value="1"/>
</dbReference>
<feature type="domain" description="Glycosyl hydrolase family 32 N-terminal" evidence="6">
    <location>
        <begin position="11"/>
        <end position="344"/>
    </location>
</feature>
<proteinExistence type="inferred from homology"/>
<organism evidence="8 9">
    <name type="scientific">Corynebacterium massiliense DSM 45435</name>
    <dbReference type="NCBI Taxonomy" id="1121364"/>
    <lineage>
        <taxon>Bacteria</taxon>
        <taxon>Bacillati</taxon>
        <taxon>Actinomycetota</taxon>
        <taxon>Actinomycetes</taxon>
        <taxon>Mycobacteriales</taxon>
        <taxon>Corynebacteriaceae</taxon>
        <taxon>Corynebacterium</taxon>
    </lineage>
</organism>
<evidence type="ECO:0000256" key="4">
    <source>
        <dbReference type="ARBA" id="ARBA00023295"/>
    </source>
</evidence>
<evidence type="ECO:0000256" key="1">
    <source>
        <dbReference type="ARBA" id="ARBA00009902"/>
    </source>
</evidence>
<dbReference type="Gene3D" id="2.60.120.560">
    <property type="entry name" value="Exo-inulinase, domain 1"/>
    <property type="match status" value="1"/>
</dbReference>
<protein>
    <recommendedName>
        <fullName evidence="2">beta-fructofuranosidase</fullName>
        <ecNumber evidence="2">3.2.1.26</ecNumber>
    </recommendedName>
</protein>
<evidence type="ECO:0000259" key="7">
    <source>
        <dbReference type="Pfam" id="PF08244"/>
    </source>
</evidence>
<dbReference type="Gene3D" id="2.115.10.20">
    <property type="entry name" value="Glycosyl hydrolase domain, family 43"/>
    <property type="match status" value="1"/>
</dbReference>
<dbReference type="SMART" id="SM00640">
    <property type="entry name" value="Glyco_32"/>
    <property type="match status" value="1"/>
</dbReference>
<dbReference type="InterPro" id="IPR013189">
    <property type="entry name" value="Glyco_hydro_32_C"/>
</dbReference>
<comment type="similarity">
    <text evidence="1 5">Belongs to the glycosyl hydrolase 32 family.</text>
</comment>
<keyword evidence="9" id="KW-1185">Reference proteome</keyword>
<evidence type="ECO:0000256" key="2">
    <source>
        <dbReference type="ARBA" id="ARBA00012758"/>
    </source>
</evidence>
<keyword evidence="4 5" id="KW-0326">Glycosidase</keyword>
<keyword evidence="3 5" id="KW-0378">Hydrolase</keyword>